<comment type="caution">
    <text evidence="2">The sequence shown here is derived from an EMBL/GenBank/DDBJ whole genome shotgun (WGS) entry which is preliminary data.</text>
</comment>
<evidence type="ECO:0000256" key="1">
    <source>
        <dbReference type="SAM" id="Coils"/>
    </source>
</evidence>
<protein>
    <recommendedName>
        <fullName evidence="4">Disease resistance protein</fullName>
    </recommendedName>
</protein>
<dbReference type="AlphaFoldDB" id="A0A371G0Z4"/>
<sequence>MSVQLKILQIDSCDGLKHIVAADDDKTEKNWASCTIHNLPKSSTSGSNCRKLKSVFSASAVGGLPQLEVLKIEYFDELDQIIEDIVPSAHQDQKQEPNEIVEDEQHPNQLEIFPENTSLKRKTDRIIQEGPASEGATVKTLSTGIESIDLGGDVATHTKSSDRDIVAQDSQVVEQDDKLDEGKTGIIPCKKIQIQEGSNLMDKKEIIGIVSNNSVEHFADLDDAQIALLVEAIAAYPHFGNACEKFGERFQAWMMNTLADMLLFLRNESVVSVTPEREKEFHRLCDEVVQLGFERSWVDEMRQRVVARDSRLEHAQARIGELHKRRDHLTQELHNVQNELKSLYDFVDAQTKCFDFLYE</sequence>
<feature type="non-terminal residue" evidence="2">
    <location>
        <position position="1"/>
    </location>
</feature>
<dbReference type="OrthoDB" id="1435784at2759"/>
<evidence type="ECO:0000313" key="3">
    <source>
        <dbReference type="Proteomes" id="UP000257109"/>
    </source>
</evidence>
<reference evidence="2" key="1">
    <citation type="submission" date="2018-05" db="EMBL/GenBank/DDBJ databases">
        <title>Draft genome of Mucuna pruriens seed.</title>
        <authorList>
            <person name="Nnadi N.E."/>
            <person name="Vos R."/>
            <person name="Hasami M.H."/>
            <person name="Devisetty U.K."/>
            <person name="Aguiy J.C."/>
        </authorList>
    </citation>
    <scope>NUCLEOTIDE SEQUENCE [LARGE SCALE GENOMIC DNA]</scope>
    <source>
        <strain evidence="2">JCA_2017</strain>
    </source>
</reference>
<keyword evidence="1" id="KW-0175">Coiled coil</keyword>
<proteinExistence type="predicted"/>
<accession>A0A371G0Z4</accession>
<gene>
    <name evidence="2" type="ORF">CR513_34788</name>
</gene>
<dbReference type="EMBL" id="QJKJ01007116">
    <property type="protein sequence ID" value="RDX84201.1"/>
    <property type="molecule type" value="Genomic_DNA"/>
</dbReference>
<organism evidence="2 3">
    <name type="scientific">Mucuna pruriens</name>
    <name type="common">Velvet bean</name>
    <name type="synonym">Dolichos pruriens</name>
    <dbReference type="NCBI Taxonomy" id="157652"/>
    <lineage>
        <taxon>Eukaryota</taxon>
        <taxon>Viridiplantae</taxon>
        <taxon>Streptophyta</taxon>
        <taxon>Embryophyta</taxon>
        <taxon>Tracheophyta</taxon>
        <taxon>Spermatophyta</taxon>
        <taxon>Magnoliopsida</taxon>
        <taxon>eudicotyledons</taxon>
        <taxon>Gunneridae</taxon>
        <taxon>Pentapetalae</taxon>
        <taxon>rosids</taxon>
        <taxon>fabids</taxon>
        <taxon>Fabales</taxon>
        <taxon>Fabaceae</taxon>
        <taxon>Papilionoideae</taxon>
        <taxon>50 kb inversion clade</taxon>
        <taxon>NPAAA clade</taxon>
        <taxon>indigoferoid/millettioid clade</taxon>
        <taxon>Phaseoleae</taxon>
        <taxon>Mucuna</taxon>
    </lineage>
</organism>
<name>A0A371G0Z4_MUCPR</name>
<keyword evidence="3" id="KW-1185">Reference proteome</keyword>
<feature type="coiled-coil region" evidence="1">
    <location>
        <begin position="312"/>
        <end position="339"/>
    </location>
</feature>
<dbReference type="Proteomes" id="UP000257109">
    <property type="component" value="Unassembled WGS sequence"/>
</dbReference>
<evidence type="ECO:0008006" key="4">
    <source>
        <dbReference type="Google" id="ProtNLM"/>
    </source>
</evidence>
<evidence type="ECO:0000313" key="2">
    <source>
        <dbReference type="EMBL" id="RDX84201.1"/>
    </source>
</evidence>